<dbReference type="EMBL" id="JAESWC010000001">
    <property type="protein sequence ID" value="MBL4934385.1"/>
    <property type="molecule type" value="Genomic_DNA"/>
</dbReference>
<evidence type="ECO:0000256" key="3">
    <source>
        <dbReference type="ARBA" id="ARBA00022692"/>
    </source>
</evidence>
<dbReference type="InterPro" id="IPR003339">
    <property type="entry name" value="ABC/ECF_trnsptr_transmembrane"/>
</dbReference>
<protein>
    <submittedName>
        <fullName evidence="7">Energy-coupling factor transporter transmembrane protein EcfT</fullName>
    </submittedName>
</protein>
<evidence type="ECO:0000313" key="7">
    <source>
        <dbReference type="EMBL" id="MBL4934385.1"/>
    </source>
</evidence>
<evidence type="ECO:0000313" key="8">
    <source>
        <dbReference type="Proteomes" id="UP000632377"/>
    </source>
</evidence>
<gene>
    <name evidence="7" type="ORF">JK636_01285</name>
</gene>
<feature type="transmembrane region" description="Helical" evidence="6">
    <location>
        <begin position="103"/>
        <end position="126"/>
    </location>
</feature>
<feature type="transmembrane region" description="Helical" evidence="6">
    <location>
        <begin position="62"/>
        <end position="83"/>
    </location>
</feature>
<dbReference type="Pfam" id="PF02361">
    <property type="entry name" value="CbiQ"/>
    <property type="match status" value="1"/>
</dbReference>
<dbReference type="PANTHER" id="PTHR34857">
    <property type="entry name" value="SLL0384 PROTEIN"/>
    <property type="match status" value="1"/>
</dbReference>
<organism evidence="7 8">
    <name type="scientific">Clostridium rhizosphaerae</name>
    <dbReference type="NCBI Taxonomy" id="2803861"/>
    <lineage>
        <taxon>Bacteria</taxon>
        <taxon>Bacillati</taxon>
        <taxon>Bacillota</taxon>
        <taxon>Clostridia</taxon>
        <taxon>Eubacteriales</taxon>
        <taxon>Clostridiaceae</taxon>
        <taxon>Clostridium</taxon>
    </lineage>
</organism>
<evidence type="ECO:0000256" key="2">
    <source>
        <dbReference type="ARBA" id="ARBA00022475"/>
    </source>
</evidence>
<accession>A0ABS1T4Z2</accession>
<feature type="transmembrane region" description="Helical" evidence="6">
    <location>
        <begin position="235"/>
        <end position="254"/>
    </location>
</feature>
<keyword evidence="2" id="KW-1003">Cell membrane</keyword>
<comment type="subcellular location">
    <subcellularLocation>
        <location evidence="1">Membrane</location>
        <topology evidence="1">Multi-pass membrane protein</topology>
    </subcellularLocation>
</comment>
<feature type="transmembrane region" description="Helical" evidence="6">
    <location>
        <begin position="23"/>
        <end position="55"/>
    </location>
</feature>
<evidence type="ECO:0000256" key="4">
    <source>
        <dbReference type="ARBA" id="ARBA00022989"/>
    </source>
</evidence>
<dbReference type="Proteomes" id="UP000632377">
    <property type="component" value="Unassembled WGS sequence"/>
</dbReference>
<dbReference type="PANTHER" id="PTHR34857:SF2">
    <property type="entry name" value="SLL0384 PROTEIN"/>
    <property type="match status" value="1"/>
</dbReference>
<proteinExistence type="predicted"/>
<keyword evidence="8" id="KW-1185">Reference proteome</keyword>
<comment type="caution">
    <text evidence="7">The sequence shown here is derived from an EMBL/GenBank/DDBJ whole genome shotgun (WGS) entry which is preliminary data.</text>
</comment>
<keyword evidence="4 6" id="KW-1133">Transmembrane helix</keyword>
<evidence type="ECO:0000256" key="5">
    <source>
        <dbReference type="ARBA" id="ARBA00023136"/>
    </source>
</evidence>
<keyword evidence="5 6" id="KW-0472">Membrane</keyword>
<evidence type="ECO:0000256" key="6">
    <source>
        <dbReference type="SAM" id="Phobius"/>
    </source>
</evidence>
<reference evidence="7 8" key="1">
    <citation type="submission" date="2021-01" db="EMBL/GenBank/DDBJ databases">
        <title>Genome public.</title>
        <authorList>
            <person name="Liu C."/>
            <person name="Sun Q."/>
        </authorList>
    </citation>
    <scope>NUCLEOTIDE SEQUENCE [LARGE SCALE GENOMIC DNA]</scope>
    <source>
        <strain evidence="7 8">YIM B02515</strain>
    </source>
</reference>
<dbReference type="RefSeq" id="WP_202747023.1">
    <property type="nucleotide sequence ID" value="NZ_JAESWC010000001.1"/>
</dbReference>
<name>A0ABS1T4Z2_9CLOT</name>
<evidence type="ECO:0000256" key="1">
    <source>
        <dbReference type="ARBA" id="ARBA00004141"/>
    </source>
</evidence>
<sequence>MRTLTLYQQRNSLIHKVDPISKLYYIAAAILIPIILPTLNMTFICMLVSIGLLLIGKVFKKVIPLVSFSLIVLLSIIIIQGLFNKTNKIAFLTLGSITFYKEGLFYAFKICMRVINIICAFSILILTTKPSDLIEELVRKGLSPKIGYVLSSVLQIIPQMVSTMDTITDAQRSRGMETEGKLFVRMKAFLPLIGPVVMNSLISTRERAMALEVRGFNSKVKKSFLNDEFKFKHGFLIRAVIITLIAAAILWRIIA</sequence>
<dbReference type="CDD" id="cd16914">
    <property type="entry name" value="EcfT"/>
    <property type="match status" value="1"/>
</dbReference>
<dbReference type="InterPro" id="IPR051611">
    <property type="entry name" value="ECF_transporter_component"/>
</dbReference>
<keyword evidence="3 6" id="KW-0812">Transmembrane</keyword>